<reference evidence="1" key="1">
    <citation type="journal article" date="2020" name="Stud. Mycol.">
        <title>101 Dothideomycetes genomes: a test case for predicting lifestyles and emergence of pathogens.</title>
        <authorList>
            <person name="Haridas S."/>
            <person name="Albert R."/>
            <person name="Binder M."/>
            <person name="Bloem J."/>
            <person name="Labutti K."/>
            <person name="Salamov A."/>
            <person name="Andreopoulos B."/>
            <person name="Baker S."/>
            <person name="Barry K."/>
            <person name="Bills G."/>
            <person name="Bluhm B."/>
            <person name="Cannon C."/>
            <person name="Castanera R."/>
            <person name="Culley D."/>
            <person name="Daum C."/>
            <person name="Ezra D."/>
            <person name="Gonzalez J."/>
            <person name="Henrissat B."/>
            <person name="Kuo A."/>
            <person name="Liang C."/>
            <person name="Lipzen A."/>
            <person name="Lutzoni F."/>
            <person name="Magnuson J."/>
            <person name="Mondo S."/>
            <person name="Nolan M."/>
            <person name="Ohm R."/>
            <person name="Pangilinan J."/>
            <person name="Park H.-J."/>
            <person name="Ramirez L."/>
            <person name="Alfaro M."/>
            <person name="Sun H."/>
            <person name="Tritt A."/>
            <person name="Yoshinaga Y."/>
            <person name="Zwiers L.-H."/>
            <person name="Turgeon B."/>
            <person name="Goodwin S."/>
            <person name="Spatafora J."/>
            <person name="Crous P."/>
            <person name="Grigoriev I."/>
        </authorList>
    </citation>
    <scope>NUCLEOTIDE SEQUENCE</scope>
    <source>
        <strain evidence="1">ATCC 16933</strain>
    </source>
</reference>
<keyword evidence="2" id="KW-1185">Reference proteome</keyword>
<gene>
    <name evidence="1" type="ORF">BDY21DRAFT_339100</name>
</gene>
<protein>
    <submittedName>
        <fullName evidence="1">Uncharacterized protein</fullName>
    </submittedName>
</protein>
<dbReference type="Proteomes" id="UP000799766">
    <property type="component" value="Unassembled WGS sequence"/>
</dbReference>
<evidence type="ECO:0000313" key="1">
    <source>
        <dbReference type="EMBL" id="KAF2458871.1"/>
    </source>
</evidence>
<accession>A0A6A6P4G2</accession>
<name>A0A6A6P4G2_9PEZI</name>
<dbReference type="AlphaFoldDB" id="A0A6A6P4G2"/>
<proteinExistence type="predicted"/>
<sequence length="168" mass="18787">MPAGAARRLLEPLEICQVDGRTGIPQGRSGGMAPCLLRTGPDGRTAVISGGSCTLIRTDMYDQGSAGSAEGHLLSPSSQHIRTGRREMERFRKYRYFHLEDCSINFCRAPRSSQKWSRSTLRRCSRSLRYQRRLLSQRVRLAIPDKGFCRSDEPGQELISGIPFQSQG</sequence>
<organism evidence="1 2">
    <name type="scientific">Lineolata rhizophorae</name>
    <dbReference type="NCBI Taxonomy" id="578093"/>
    <lineage>
        <taxon>Eukaryota</taxon>
        <taxon>Fungi</taxon>
        <taxon>Dikarya</taxon>
        <taxon>Ascomycota</taxon>
        <taxon>Pezizomycotina</taxon>
        <taxon>Dothideomycetes</taxon>
        <taxon>Dothideomycetes incertae sedis</taxon>
        <taxon>Lineolatales</taxon>
        <taxon>Lineolataceae</taxon>
        <taxon>Lineolata</taxon>
    </lineage>
</organism>
<dbReference type="EMBL" id="MU001676">
    <property type="protein sequence ID" value="KAF2458871.1"/>
    <property type="molecule type" value="Genomic_DNA"/>
</dbReference>
<evidence type="ECO:0000313" key="2">
    <source>
        <dbReference type="Proteomes" id="UP000799766"/>
    </source>
</evidence>